<dbReference type="GO" id="GO:0004176">
    <property type="term" value="F:ATP-dependent peptidase activity"/>
    <property type="evidence" value="ECO:0007669"/>
    <property type="project" value="InterPro"/>
</dbReference>
<evidence type="ECO:0000313" key="3">
    <source>
        <dbReference type="Proteomes" id="UP001193501"/>
    </source>
</evidence>
<dbReference type="GO" id="GO:0004252">
    <property type="term" value="F:serine-type endopeptidase activity"/>
    <property type="evidence" value="ECO:0007669"/>
    <property type="project" value="InterPro"/>
</dbReference>
<accession>A0AAE4YBA3</accession>
<dbReference type="InterPro" id="IPR003593">
    <property type="entry name" value="AAA+_ATPase"/>
</dbReference>
<keyword evidence="3" id="KW-1185">Reference proteome</keyword>
<reference evidence="2" key="1">
    <citation type="submission" date="2020-01" db="EMBL/GenBank/DDBJ databases">
        <authorList>
            <person name="Chen W.-M."/>
        </authorList>
    </citation>
    <scope>NUCLEOTIDE SEQUENCE</scope>
    <source>
        <strain evidence="2">CYK-10</strain>
    </source>
</reference>
<dbReference type="PANTHER" id="PTHR43718:SF2">
    <property type="entry name" value="LON PROTEASE HOMOLOG, MITOCHONDRIAL"/>
    <property type="match status" value="1"/>
</dbReference>
<dbReference type="AlphaFoldDB" id="A0AAE4YBA3"/>
<dbReference type="GO" id="GO:0005524">
    <property type="term" value="F:ATP binding"/>
    <property type="evidence" value="ECO:0007669"/>
    <property type="project" value="InterPro"/>
</dbReference>
<feature type="domain" description="AAA+ ATPase" evidence="1">
    <location>
        <begin position="159"/>
        <end position="328"/>
    </location>
</feature>
<dbReference type="EMBL" id="JAABNR010000024">
    <property type="protein sequence ID" value="NBZ89506.1"/>
    <property type="molecule type" value="Genomic_DNA"/>
</dbReference>
<dbReference type="SMART" id="SM00382">
    <property type="entry name" value="AAA"/>
    <property type="match status" value="1"/>
</dbReference>
<dbReference type="Proteomes" id="UP001193501">
    <property type="component" value="Unassembled WGS sequence"/>
</dbReference>
<sequence length="371" mass="41025">MPTFRFVKCPFPPSQTSWDLESHLTEVLRKLRRARAINPPDSSKEVEEGKGTLFDELSGFGQSPVVHLVPDDCDKISRRARKLTDRRQAASGLAHLKKEDRERLLPLRDGINLVRLASEHRADEIAAELHAEFPWMNMATEKVWHDARRSVREGWIALHFSPILLVGPPGAGKSTWARHLASAIGTPSVEVEATVESASFGILGSQKGWGNSAPGRLVNTILRTKVGNPITIIDEVEKAGSVTSNQGRNFDLCNGLLPLLEPSTASKWSCPYFEVPFDMSLVSYILTANDIAPVSAPLRSRCPPIHVDLPTKQHLIAFSERVGHRRGLSEMGIGIVQELIERRGGAGSLSLRMVLRMIDRALALENKPRLN</sequence>
<dbReference type="Pfam" id="PF00004">
    <property type="entry name" value="AAA"/>
    <property type="match status" value="1"/>
</dbReference>
<dbReference type="InterPro" id="IPR003959">
    <property type="entry name" value="ATPase_AAA_core"/>
</dbReference>
<dbReference type="GO" id="GO:0006515">
    <property type="term" value="P:protein quality control for misfolded or incompletely synthesized proteins"/>
    <property type="evidence" value="ECO:0007669"/>
    <property type="project" value="TreeGrafter"/>
</dbReference>
<dbReference type="Gene3D" id="3.40.50.300">
    <property type="entry name" value="P-loop containing nucleotide triphosphate hydrolases"/>
    <property type="match status" value="1"/>
</dbReference>
<dbReference type="SUPFAM" id="SSF52540">
    <property type="entry name" value="P-loop containing nucleoside triphosphate hydrolases"/>
    <property type="match status" value="1"/>
</dbReference>
<gene>
    <name evidence="2" type="ORF">GV832_18105</name>
</gene>
<dbReference type="GO" id="GO:0016887">
    <property type="term" value="F:ATP hydrolysis activity"/>
    <property type="evidence" value="ECO:0007669"/>
    <property type="project" value="InterPro"/>
</dbReference>
<evidence type="ECO:0000313" key="2">
    <source>
        <dbReference type="EMBL" id="NBZ89506.1"/>
    </source>
</evidence>
<name>A0AAE4YBA3_9RHOB</name>
<protein>
    <submittedName>
        <fullName evidence="2">AAA family ATPase</fullName>
    </submittedName>
</protein>
<evidence type="ECO:0000259" key="1">
    <source>
        <dbReference type="SMART" id="SM00382"/>
    </source>
</evidence>
<dbReference type="InterPro" id="IPR027417">
    <property type="entry name" value="P-loop_NTPase"/>
</dbReference>
<dbReference type="PANTHER" id="PTHR43718">
    <property type="entry name" value="LON PROTEASE"/>
    <property type="match status" value="1"/>
</dbReference>
<organism evidence="2 3">
    <name type="scientific">Stagnihabitans tardus</name>
    <dbReference type="NCBI Taxonomy" id="2699202"/>
    <lineage>
        <taxon>Bacteria</taxon>
        <taxon>Pseudomonadati</taxon>
        <taxon>Pseudomonadota</taxon>
        <taxon>Alphaproteobacteria</taxon>
        <taxon>Rhodobacterales</taxon>
        <taxon>Paracoccaceae</taxon>
        <taxon>Stagnihabitans</taxon>
    </lineage>
</organism>
<proteinExistence type="predicted"/>
<dbReference type="RefSeq" id="WP_168776307.1">
    <property type="nucleotide sequence ID" value="NZ_JAABNR010000024.1"/>
</dbReference>
<comment type="caution">
    <text evidence="2">The sequence shown here is derived from an EMBL/GenBank/DDBJ whole genome shotgun (WGS) entry which is preliminary data.</text>
</comment>
<dbReference type="InterPro" id="IPR027065">
    <property type="entry name" value="Lon_Prtase"/>
</dbReference>